<reference evidence="1" key="1">
    <citation type="submission" date="2016-04" db="EMBL/GenBank/DDBJ databases">
        <authorList>
            <person name="Evans L.H."/>
            <person name="Alamgir A."/>
            <person name="Owens N."/>
            <person name="Weber N.D."/>
            <person name="Virtaneva K."/>
            <person name="Barbian K."/>
            <person name="Babar A."/>
            <person name="Rosenke K."/>
        </authorList>
    </citation>
    <scope>NUCLEOTIDE SEQUENCE</scope>
    <source>
        <strain evidence="1">86-2</strain>
    </source>
</reference>
<evidence type="ECO:0000313" key="1">
    <source>
        <dbReference type="EMBL" id="SBV66343.1"/>
    </source>
</evidence>
<organism evidence="1">
    <name type="scientific">uncultured Citrobacter sp</name>
    <dbReference type="NCBI Taxonomy" id="200446"/>
    <lineage>
        <taxon>Bacteria</taxon>
        <taxon>Pseudomonadati</taxon>
        <taxon>Pseudomonadota</taxon>
        <taxon>Gammaproteobacteria</taxon>
        <taxon>Enterobacterales</taxon>
        <taxon>Enterobacteriaceae</taxon>
        <taxon>Citrobacter</taxon>
        <taxon>environmental samples</taxon>
    </lineage>
</organism>
<gene>
    <name evidence="1" type="ORF">KL86CIT2_50131</name>
</gene>
<proteinExistence type="predicted"/>
<dbReference type="EMBL" id="FLUA01000049">
    <property type="protein sequence ID" value="SBV66343.1"/>
    <property type="molecule type" value="Genomic_DNA"/>
</dbReference>
<accession>A0A212II07</accession>
<dbReference type="AlphaFoldDB" id="A0A212II07"/>
<protein>
    <submittedName>
        <fullName evidence="1">Uncharacterized protein</fullName>
    </submittedName>
</protein>
<sequence>MFEIIEQHMKSADVVLYTYHLKEI</sequence>
<name>A0A212II07_9ENTR</name>